<comment type="caution">
    <text evidence="1">The sequence shown here is derived from an EMBL/GenBank/DDBJ whole genome shotgun (WGS) entry which is preliminary data.</text>
</comment>
<dbReference type="AlphaFoldDB" id="A0A1V6M0R7"/>
<accession>A0A1V6M0R7</accession>
<dbReference type="Proteomes" id="UP000242219">
    <property type="component" value="Unassembled WGS sequence"/>
</dbReference>
<gene>
    <name evidence="1" type="ORF">BIY37_05580</name>
</gene>
<dbReference type="Pfam" id="PF09709">
    <property type="entry name" value="Cas_Csd1"/>
    <property type="match status" value="1"/>
</dbReference>
<proteinExistence type="predicted"/>
<dbReference type="CDD" id="cd09757">
    <property type="entry name" value="Cas8c_I-C"/>
    <property type="match status" value="1"/>
</dbReference>
<evidence type="ECO:0000313" key="2">
    <source>
        <dbReference type="Proteomes" id="UP000242219"/>
    </source>
</evidence>
<evidence type="ECO:0000313" key="1">
    <source>
        <dbReference type="EMBL" id="OQD45989.1"/>
    </source>
</evidence>
<sequence length="572" mass="64372">MILQALAKYYERIPDVEDEGFQKQEIPFIVVLNRQGNFLSMVDTRSGDGKKKTARSFMVPKAVKRSSGIAANLLWDTPAYIFGKPKPDKKKDMENLFQRAKEQQKSFLDKIVEIFTDSPPDEGVAAVIHFLKQKNYDKLFSHPQWQEIEESGANVTFQLEGETELICQHKVVKDAIASTTTIVSDDQCVCLISGNKDSPARLHTAIKGVWGSQSSGANVVSFNLPAFNSFGKEQGYNAPVGRKIEFAYTTALNTLLVRGSRQRIQVGDASTVFWAEKRHGIEDWFADIFGEPAIKDSDQDNAAIKALFKSPETGAKPVLDNSIKFYVLGLSPNASRIAIRFWYAGTIAEVEENIRQHFTDIAIDRAPHQPEYLSLFRLLVSTAVQGKSDNIQPNLAGDFMKAILSWTPYPNTLLSSAIRRTKAEQEVTYQRASLIKAVLVRKARYKNEKEEIRMALDTSNTNTGYLLGRLFATLEKIQEEASPGINATIRDRFYSSASSTPVTVFSHLMKLKNHHIAKLENKGRAVNFEKLLGEIVDDVKDFPAHLSLDDQGRFAVGYYHQRQDFFKKRDNN</sequence>
<keyword evidence="2" id="KW-1185">Reference proteome</keyword>
<dbReference type="EMBL" id="MJUW02000065">
    <property type="protein sequence ID" value="OQD45989.1"/>
    <property type="molecule type" value="Genomic_DNA"/>
</dbReference>
<organism evidence="1 2">
    <name type="scientific">Candidatus Brocadia sapporoensis</name>
    <dbReference type="NCBI Taxonomy" id="392547"/>
    <lineage>
        <taxon>Bacteria</taxon>
        <taxon>Pseudomonadati</taxon>
        <taxon>Planctomycetota</taxon>
        <taxon>Candidatus Brocadiia</taxon>
        <taxon>Candidatus Brocadiales</taxon>
        <taxon>Candidatus Brocadiaceae</taxon>
        <taxon>Candidatus Brocadia</taxon>
    </lineage>
</organism>
<protein>
    <submittedName>
        <fullName evidence="1">Type I-C CRISPR-associated protein Cas8c/Csd1</fullName>
    </submittedName>
</protein>
<dbReference type="InterPro" id="IPR010144">
    <property type="entry name" value="CRISPR-assoc_prot_Csd1-typ"/>
</dbReference>
<dbReference type="NCBIfam" id="TIGR01863">
    <property type="entry name" value="cas_Csd1"/>
    <property type="match status" value="1"/>
</dbReference>
<name>A0A1V6M0R7_9BACT</name>
<dbReference type="RefSeq" id="WP_070066838.1">
    <property type="nucleotide sequence ID" value="NZ_MJUW02000065.1"/>
</dbReference>
<reference evidence="1 2" key="1">
    <citation type="journal article" date="2016" name="Genome Announc.">
        <title>Draft Genome Sequence of the Anaerobic Ammonium-Oxidizing Bacterium 'Candidatus Brocadia sp. 40'.</title>
        <authorList>
            <person name="Ali M."/>
            <person name="Haroon M.F."/>
            <person name="Narita Y."/>
            <person name="Zhang L."/>
            <person name="Rangel Shaw D."/>
            <person name="Okabe S."/>
            <person name="Saikaly P.E."/>
        </authorList>
    </citation>
    <scope>NUCLEOTIDE SEQUENCE [LARGE SCALE GENOMIC DNA]</scope>
    <source>
        <strain evidence="1 2">40</strain>
    </source>
</reference>